<sequence>MDIEMGVQEVNPNLEQATASVGMPHQKMTGQDGTLNENSPTETQAHKQSYAEFVKSIGRDFLKFRPLMDYMSDKQLELPHGSLTVHVLDFNRESKLSDME</sequence>
<name>A0A8H4RR00_9HELO</name>
<dbReference type="EMBL" id="JAAMPI010000309">
    <property type="protein sequence ID" value="KAF4632872.1"/>
    <property type="molecule type" value="Genomic_DNA"/>
</dbReference>
<evidence type="ECO:0000256" key="1">
    <source>
        <dbReference type="SAM" id="MobiDB-lite"/>
    </source>
</evidence>
<comment type="caution">
    <text evidence="2">The sequence shown here is derived from an EMBL/GenBank/DDBJ whole genome shotgun (WGS) entry which is preliminary data.</text>
</comment>
<keyword evidence="3" id="KW-1185">Reference proteome</keyword>
<dbReference type="Proteomes" id="UP000566819">
    <property type="component" value="Unassembled WGS sequence"/>
</dbReference>
<organism evidence="2 3">
    <name type="scientific">Cudoniella acicularis</name>
    <dbReference type="NCBI Taxonomy" id="354080"/>
    <lineage>
        <taxon>Eukaryota</taxon>
        <taxon>Fungi</taxon>
        <taxon>Dikarya</taxon>
        <taxon>Ascomycota</taxon>
        <taxon>Pezizomycotina</taxon>
        <taxon>Leotiomycetes</taxon>
        <taxon>Helotiales</taxon>
        <taxon>Tricladiaceae</taxon>
        <taxon>Cudoniella</taxon>
    </lineage>
</organism>
<protein>
    <submittedName>
        <fullName evidence="2">Uncharacterized protein</fullName>
    </submittedName>
</protein>
<feature type="compositionally biased region" description="Polar residues" evidence="1">
    <location>
        <begin position="28"/>
        <end position="45"/>
    </location>
</feature>
<proteinExistence type="predicted"/>
<evidence type="ECO:0000313" key="2">
    <source>
        <dbReference type="EMBL" id="KAF4632872.1"/>
    </source>
</evidence>
<accession>A0A8H4RR00</accession>
<evidence type="ECO:0000313" key="3">
    <source>
        <dbReference type="Proteomes" id="UP000566819"/>
    </source>
</evidence>
<gene>
    <name evidence="2" type="ORF">G7Y89_g5250</name>
</gene>
<reference evidence="2 3" key="1">
    <citation type="submission" date="2020-03" db="EMBL/GenBank/DDBJ databases">
        <title>Draft Genome Sequence of Cudoniella acicularis.</title>
        <authorList>
            <person name="Buettner E."/>
            <person name="Kellner H."/>
        </authorList>
    </citation>
    <scope>NUCLEOTIDE SEQUENCE [LARGE SCALE GENOMIC DNA]</scope>
    <source>
        <strain evidence="2 3">DSM 108380</strain>
    </source>
</reference>
<dbReference type="AlphaFoldDB" id="A0A8H4RR00"/>
<feature type="region of interest" description="Disordered" evidence="1">
    <location>
        <begin position="16"/>
        <end position="45"/>
    </location>
</feature>